<reference evidence="6" key="2">
    <citation type="submission" date="2025-08" db="UniProtKB">
        <authorList>
            <consortium name="RefSeq"/>
        </authorList>
    </citation>
    <scope>IDENTIFICATION</scope>
    <source>
        <tissue evidence="6">Leaf</tissue>
    </source>
</reference>
<keyword evidence="1" id="KW-0479">Metal-binding</keyword>
<dbReference type="GeneID" id="104784252"/>
<gene>
    <name evidence="6" type="primary">LOC104784252</name>
</gene>
<keyword evidence="4" id="KW-0472">Membrane</keyword>
<evidence type="ECO:0000313" key="5">
    <source>
        <dbReference type="Proteomes" id="UP000694864"/>
    </source>
</evidence>
<dbReference type="PANTHER" id="PTHR46858:SF5">
    <property type="entry name" value="E3 UBIQUITIN-PROTEIN LIGASE APD1-RELATED"/>
    <property type="match status" value="1"/>
</dbReference>
<sequence length="135" mass="15600">MNSVRMEMQHQRYRLRNVEEEIRSYGEFMIYCFVLAIALWFFAPAFLMESICGSENVWLGPNSSLLVKPSSRFVQSIEVKELDYSKPGLMLYGFYGSPSLSSVVNWSESRVLPLSQNMYKACLRFSVLFGIVIEI</sequence>
<evidence type="ECO:0000313" key="6">
    <source>
        <dbReference type="RefSeq" id="XP_010507607.1"/>
    </source>
</evidence>
<feature type="transmembrane region" description="Helical" evidence="4">
    <location>
        <begin position="28"/>
        <end position="47"/>
    </location>
</feature>
<name>A0ABM0YXT9_CAMSA</name>
<protein>
    <submittedName>
        <fullName evidence="6">Uncharacterized protein LOC104784252</fullName>
    </submittedName>
</protein>
<dbReference type="RefSeq" id="XP_010507607.1">
    <property type="nucleotide sequence ID" value="XM_010509305.1"/>
</dbReference>
<keyword evidence="2" id="KW-0863">Zinc-finger</keyword>
<keyword evidence="3" id="KW-0862">Zinc</keyword>
<evidence type="ECO:0000256" key="1">
    <source>
        <dbReference type="ARBA" id="ARBA00022723"/>
    </source>
</evidence>
<evidence type="ECO:0000256" key="3">
    <source>
        <dbReference type="ARBA" id="ARBA00022833"/>
    </source>
</evidence>
<evidence type="ECO:0000256" key="2">
    <source>
        <dbReference type="ARBA" id="ARBA00022771"/>
    </source>
</evidence>
<keyword evidence="5" id="KW-1185">Reference proteome</keyword>
<keyword evidence="4" id="KW-0812">Transmembrane</keyword>
<dbReference type="PANTHER" id="PTHR46858">
    <property type="entry name" value="OS05G0521000 PROTEIN"/>
    <property type="match status" value="1"/>
</dbReference>
<reference evidence="5" key="1">
    <citation type="journal article" date="2014" name="Nat. Commun.">
        <title>The emerging biofuel crop Camelina sativa retains a highly undifferentiated hexaploid genome structure.</title>
        <authorList>
            <person name="Kagale S."/>
            <person name="Koh C."/>
            <person name="Nixon J."/>
            <person name="Bollina V."/>
            <person name="Clarke W.E."/>
            <person name="Tuteja R."/>
            <person name="Spillane C."/>
            <person name="Robinson S.J."/>
            <person name="Links M.G."/>
            <person name="Clarke C."/>
            <person name="Higgins E.E."/>
            <person name="Huebert T."/>
            <person name="Sharpe A.G."/>
            <person name="Parkin I.A."/>
        </authorList>
    </citation>
    <scope>NUCLEOTIDE SEQUENCE [LARGE SCALE GENOMIC DNA]</scope>
    <source>
        <strain evidence="5">cv. DH55</strain>
    </source>
</reference>
<keyword evidence="4" id="KW-1133">Transmembrane helix</keyword>
<organism evidence="5 6">
    <name type="scientific">Camelina sativa</name>
    <name type="common">False flax</name>
    <name type="synonym">Myagrum sativum</name>
    <dbReference type="NCBI Taxonomy" id="90675"/>
    <lineage>
        <taxon>Eukaryota</taxon>
        <taxon>Viridiplantae</taxon>
        <taxon>Streptophyta</taxon>
        <taxon>Embryophyta</taxon>
        <taxon>Tracheophyta</taxon>
        <taxon>Spermatophyta</taxon>
        <taxon>Magnoliopsida</taxon>
        <taxon>eudicotyledons</taxon>
        <taxon>Gunneridae</taxon>
        <taxon>Pentapetalae</taxon>
        <taxon>rosids</taxon>
        <taxon>malvids</taxon>
        <taxon>Brassicales</taxon>
        <taxon>Brassicaceae</taxon>
        <taxon>Camelineae</taxon>
        <taxon>Camelina</taxon>
    </lineage>
</organism>
<accession>A0ABM0YXT9</accession>
<proteinExistence type="predicted"/>
<dbReference type="Proteomes" id="UP000694864">
    <property type="component" value="Chromosome 4"/>
</dbReference>
<evidence type="ECO:0000256" key="4">
    <source>
        <dbReference type="SAM" id="Phobius"/>
    </source>
</evidence>